<proteinExistence type="predicted"/>
<feature type="region of interest" description="Disordered" evidence="1">
    <location>
        <begin position="1"/>
        <end position="100"/>
    </location>
</feature>
<gene>
    <name evidence="2" type="ORF">CTHT_0069680</name>
</gene>
<feature type="compositionally biased region" description="Acidic residues" evidence="1">
    <location>
        <begin position="1"/>
        <end position="41"/>
    </location>
</feature>
<organism evidence="3">
    <name type="scientific">Chaetomium thermophilum (strain DSM 1495 / CBS 144.50 / IMI 039719)</name>
    <name type="common">Thermochaetoides thermophila</name>
    <dbReference type="NCBI Taxonomy" id="759272"/>
    <lineage>
        <taxon>Eukaryota</taxon>
        <taxon>Fungi</taxon>
        <taxon>Dikarya</taxon>
        <taxon>Ascomycota</taxon>
        <taxon>Pezizomycotina</taxon>
        <taxon>Sordariomycetes</taxon>
        <taxon>Sordariomycetidae</taxon>
        <taxon>Sordariales</taxon>
        <taxon>Chaetomiaceae</taxon>
        <taxon>Thermochaetoides</taxon>
    </lineage>
</organism>
<dbReference type="AlphaFoldDB" id="G0SHD9"/>
<dbReference type="KEGG" id="cthr:CTHT_0069680"/>
<dbReference type="HOGENOM" id="CLU_179722_0_0_1"/>
<dbReference type="STRING" id="759272.G0SHD9"/>
<sequence length="100" mass="10988">MTAEFEDQDDNYVSEEDSDFAPDDAAEEDESLSSDDDEAAEGESAPAKPDRKRPAADSSADDVGFENSGDEAIIERGKKNKRDIRKKLAPTRIGRKRTGH</sequence>
<evidence type="ECO:0000313" key="2">
    <source>
        <dbReference type="EMBL" id="EGS17628.1"/>
    </source>
</evidence>
<evidence type="ECO:0000256" key="1">
    <source>
        <dbReference type="SAM" id="MobiDB-lite"/>
    </source>
</evidence>
<dbReference type="GeneID" id="18261006"/>
<name>G0SHD9_CHATD</name>
<accession>G0SHD9</accession>
<dbReference type="EMBL" id="GL988047">
    <property type="protein sequence ID" value="EGS17628.1"/>
    <property type="molecule type" value="Genomic_DNA"/>
</dbReference>
<dbReference type="RefSeq" id="XP_006697246.1">
    <property type="nucleotide sequence ID" value="XM_006697183.1"/>
</dbReference>
<feature type="compositionally biased region" description="Basic residues" evidence="1">
    <location>
        <begin position="78"/>
        <end position="100"/>
    </location>
</feature>
<dbReference type="Proteomes" id="UP000008066">
    <property type="component" value="Unassembled WGS sequence"/>
</dbReference>
<evidence type="ECO:0000313" key="3">
    <source>
        <dbReference type="Proteomes" id="UP000008066"/>
    </source>
</evidence>
<protein>
    <submittedName>
        <fullName evidence="2">Uncharacterized protein</fullName>
    </submittedName>
</protein>
<reference evidence="2 3" key="1">
    <citation type="journal article" date="2011" name="Cell">
        <title>Insight into structure and assembly of the nuclear pore complex by utilizing the genome of a eukaryotic thermophile.</title>
        <authorList>
            <person name="Amlacher S."/>
            <person name="Sarges P."/>
            <person name="Flemming D."/>
            <person name="van Noort V."/>
            <person name="Kunze R."/>
            <person name="Devos D.P."/>
            <person name="Arumugam M."/>
            <person name="Bork P."/>
            <person name="Hurt E."/>
        </authorList>
    </citation>
    <scope>NUCLEOTIDE SEQUENCE [LARGE SCALE GENOMIC DNA]</scope>
    <source>
        <strain evidence="3">DSM 1495 / CBS 144.50 / IMI 039719</strain>
    </source>
</reference>
<keyword evidence="3" id="KW-1185">Reference proteome</keyword>